<evidence type="ECO:0000313" key="1">
    <source>
        <dbReference type="EMBL" id="GMT35870.1"/>
    </source>
</evidence>
<keyword evidence="2" id="KW-1185">Reference proteome</keyword>
<evidence type="ECO:0000313" key="2">
    <source>
        <dbReference type="Proteomes" id="UP001432322"/>
    </source>
</evidence>
<gene>
    <name evidence="1" type="ORF">PFISCL1PPCAC_27167</name>
</gene>
<dbReference type="SUPFAM" id="SSF48371">
    <property type="entry name" value="ARM repeat"/>
    <property type="match status" value="1"/>
</dbReference>
<accession>A0AAV5WWN2</accession>
<dbReference type="InterPro" id="IPR048411">
    <property type="entry name" value="Htt_N_HEAT_rpt-1"/>
</dbReference>
<proteinExistence type="predicted"/>
<protein>
    <submittedName>
        <fullName evidence="1">Uncharacterized protein</fullName>
    </submittedName>
</protein>
<dbReference type="InterPro" id="IPR011989">
    <property type="entry name" value="ARM-like"/>
</dbReference>
<name>A0AAV5WWN2_9BILA</name>
<organism evidence="1 2">
    <name type="scientific">Pristionchus fissidentatus</name>
    <dbReference type="NCBI Taxonomy" id="1538716"/>
    <lineage>
        <taxon>Eukaryota</taxon>
        <taxon>Metazoa</taxon>
        <taxon>Ecdysozoa</taxon>
        <taxon>Nematoda</taxon>
        <taxon>Chromadorea</taxon>
        <taxon>Rhabditida</taxon>
        <taxon>Rhabditina</taxon>
        <taxon>Diplogasteromorpha</taxon>
        <taxon>Diplogasteroidea</taxon>
        <taxon>Neodiplogasteridae</taxon>
        <taxon>Pristionchus</taxon>
    </lineage>
</organism>
<dbReference type="Pfam" id="PF20926">
    <property type="entry name" value="Htt_N-HEAT_1"/>
    <property type="match status" value="1"/>
</dbReference>
<dbReference type="Proteomes" id="UP001432322">
    <property type="component" value="Unassembled WGS sequence"/>
</dbReference>
<dbReference type="InterPro" id="IPR016024">
    <property type="entry name" value="ARM-type_fold"/>
</dbReference>
<dbReference type="AlphaFoldDB" id="A0AAV5WWN2"/>
<reference evidence="1" key="1">
    <citation type="submission" date="2023-10" db="EMBL/GenBank/DDBJ databases">
        <title>Genome assembly of Pristionchus species.</title>
        <authorList>
            <person name="Yoshida K."/>
            <person name="Sommer R.J."/>
        </authorList>
    </citation>
    <scope>NUCLEOTIDE SEQUENCE</scope>
    <source>
        <strain evidence="1">RS5133</strain>
    </source>
</reference>
<dbReference type="Gene3D" id="1.25.10.10">
    <property type="entry name" value="Leucine-rich Repeat Variant"/>
    <property type="match status" value="1"/>
</dbReference>
<comment type="caution">
    <text evidence="1">The sequence shown here is derived from an EMBL/GenBank/DDBJ whole genome shotgun (WGS) entry which is preliminary data.</text>
</comment>
<feature type="non-terminal residue" evidence="1">
    <location>
        <position position="421"/>
    </location>
</feature>
<dbReference type="EMBL" id="BTSY01000007">
    <property type="protein sequence ID" value="GMT35870.1"/>
    <property type="molecule type" value="Genomic_DNA"/>
</dbReference>
<sequence>MSLPLDKLNRALRILQQVISSNPATGTLTRKATDQNGRIKTEIHRLKATFMSTDLSSADSRAPITKIMHILIGFLHHNDESLRSVAYEAFLAMCRHLILIGQDTRLLLILISELNEQPQARPAAALLSTLTRVMRLTKPKRLELFSTHTLTALEELLARPEEAVHLSIIANLPTLFRTIGPVVKKLTMPKKDASLPFEQRSLALKIVNTLLSKCLDVRGSANRSAVITIIQLCTHSQLCLQRTLRFCTEILSSLDDLSNSIRLTASINILKGIFEIVVKDDELKESFDVKKLVCLLLCLTHSSVNEVLIASFESLAVLFPLLTRDQLVFYPPDVLLSSEGPSTETNCPSMNNSPFLPRRLLPRESIQSGTSSMNSSLMDIPSRLGTADFDQISILTIDSSLVNGSESAVSPAHSWDSRGTE</sequence>